<keyword evidence="3 5" id="KW-0819">tRNA processing</keyword>
<dbReference type="GO" id="GO:0031119">
    <property type="term" value="P:tRNA pseudouridine synthesis"/>
    <property type="evidence" value="ECO:0007669"/>
    <property type="project" value="UniProtKB-UniRule"/>
</dbReference>
<keyword evidence="4 5" id="KW-0413">Isomerase</keyword>
<comment type="function">
    <text evidence="5">Responsible for synthesis of pseudouridine from uracil-55 in the psi GC loop of transfer RNAs.</text>
</comment>
<dbReference type="Gene3D" id="3.30.2350.10">
    <property type="entry name" value="Pseudouridine synthase"/>
    <property type="match status" value="1"/>
</dbReference>
<dbReference type="CDD" id="cd02573">
    <property type="entry name" value="PseudoU_synth_EcTruB"/>
    <property type="match status" value="1"/>
</dbReference>
<dbReference type="InterPro" id="IPR032819">
    <property type="entry name" value="TruB_C"/>
</dbReference>
<dbReference type="AlphaFoldDB" id="A0A6V7REM4"/>
<dbReference type="RefSeq" id="WP_186087154.1">
    <property type="nucleotide sequence ID" value="NZ_BMDB01000001.1"/>
</dbReference>
<comment type="catalytic activity">
    <reaction evidence="1 5">
        <text>uridine(55) in tRNA = pseudouridine(55) in tRNA</text>
        <dbReference type="Rhea" id="RHEA:42532"/>
        <dbReference type="Rhea" id="RHEA-COMP:10101"/>
        <dbReference type="Rhea" id="RHEA-COMP:10102"/>
        <dbReference type="ChEBI" id="CHEBI:65314"/>
        <dbReference type="ChEBI" id="CHEBI:65315"/>
        <dbReference type="EC" id="5.4.99.25"/>
    </reaction>
</comment>
<accession>A0A6V7REM4</accession>
<keyword evidence="9" id="KW-1185">Reference proteome</keyword>
<dbReference type="Pfam" id="PF16198">
    <property type="entry name" value="TruB_C_2"/>
    <property type="match status" value="1"/>
</dbReference>
<feature type="domain" description="Pseudouridine synthase II N-terminal" evidence="6">
    <location>
        <begin position="24"/>
        <end position="177"/>
    </location>
</feature>
<dbReference type="PANTHER" id="PTHR13767">
    <property type="entry name" value="TRNA-PSEUDOURIDINE SYNTHASE"/>
    <property type="match status" value="1"/>
</dbReference>
<dbReference type="FunFam" id="3.30.2350.10:FF:000011">
    <property type="entry name" value="tRNA pseudouridine synthase B"/>
    <property type="match status" value="1"/>
</dbReference>
<gene>
    <name evidence="5 8" type="primary">truB</name>
    <name evidence="8" type="ORF">JEOSCH030_01020</name>
</gene>
<evidence type="ECO:0000259" key="6">
    <source>
        <dbReference type="Pfam" id="PF01509"/>
    </source>
</evidence>
<protein>
    <recommendedName>
        <fullName evidence="5">tRNA pseudouridine synthase B</fullName>
        <ecNumber evidence="5">5.4.99.25</ecNumber>
    </recommendedName>
    <alternativeName>
        <fullName evidence="5">tRNA pseudouridine(55) synthase</fullName>
        <shortName evidence="5">Psi55 synthase</shortName>
    </alternativeName>
    <alternativeName>
        <fullName evidence="5">tRNA pseudouridylate synthase</fullName>
    </alternativeName>
    <alternativeName>
        <fullName evidence="5">tRNA-uridine isomerase</fullName>
    </alternativeName>
</protein>
<evidence type="ECO:0000313" key="9">
    <source>
        <dbReference type="Proteomes" id="UP000521032"/>
    </source>
</evidence>
<name>A0A6V7REM4_9BACL</name>
<proteinExistence type="inferred from homology"/>
<dbReference type="EC" id="5.4.99.25" evidence="5"/>
<evidence type="ECO:0000313" key="8">
    <source>
        <dbReference type="EMBL" id="CAD2076212.1"/>
    </source>
</evidence>
<reference evidence="8 9" key="1">
    <citation type="submission" date="2020-07" db="EMBL/GenBank/DDBJ databases">
        <authorList>
            <person name="Criscuolo A."/>
        </authorList>
    </citation>
    <scope>NUCLEOTIDE SEQUENCE [LARGE SCALE GENOMIC DNA]</scope>
    <source>
        <strain evidence="9">CIP 111030</strain>
    </source>
</reference>
<evidence type="ECO:0000256" key="5">
    <source>
        <dbReference type="HAMAP-Rule" id="MF_01080"/>
    </source>
</evidence>
<dbReference type="PANTHER" id="PTHR13767:SF2">
    <property type="entry name" value="PSEUDOURIDYLATE SYNTHASE TRUB1"/>
    <property type="match status" value="1"/>
</dbReference>
<dbReference type="InterPro" id="IPR020103">
    <property type="entry name" value="PsdUridine_synth_cat_dom_sf"/>
</dbReference>
<organism evidence="8 9">
    <name type="scientific">Phocicoccus schoeneichii</name>
    <dbReference type="NCBI Taxonomy" id="1812261"/>
    <lineage>
        <taxon>Bacteria</taxon>
        <taxon>Bacillati</taxon>
        <taxon>Bacillota</taxon>
        <taxon>Bacilli</taxon>
        <taxon>Bacillales</taxon>
        <taxon>Salinicoccaceae</taxon>
        <taxon>Phocicoccus</taxon>
    </lineage>
</organism>
<dbReference type="GO" id="GO:1990481">
    <property type="term" value="P:mRNA pseudouridine synthesis"/>
    <property type="evidence" value="ECO:0007669"/>
    <property type="project" value="TreeGrafter"/>
</dbReference>
<dbReference type="NCBIfam" id="TIGR00431">
    <property type="entry name" value="TruB"/>
    <property type="match status" value="1"/>
</dbReference>
<dbReference type="InterPro" id="IPR014780">
    <property type="entry name" value="tRNA_psdUridine_synth_TruB"/>
</dbReference>
<feature type="active site" description="Nucleophile" evidence="5">
    <location>
        <position position="39"/>
    </location>
</feature>
<evidence type="ECO:0000256" key="1">
    <source>
        <dbReference type="ARBA" id="ARBA00000385"/>
    </source>
</evidence>
<dbReference type="GO" id="GO:0160148">
    <property type="term" value="F:tRNA pseudouridine(55) synthase activity"/>
    <property type="evidence" value="ECO:0007669"/>
    <property type="project" value="UniProtKB-EC"/>
</dbReference>
<evidence type="ECO:0000259" key="7">
    <source>
        <dbReference type="Pfam" id="PF16198"/>
    </source>
</evidence>
<dbReference type="HAMAP" id="MF_01080">
    <property type="entry name" value="TruB_bact"/>
    <property type="match status" value="1"/>
</dbReference>
<evidence type="ECO:0000256" key="4">
    <source>
        <dbReference type="ARBA" id="ARBA00023235"/>
    </source>
</evidence>
<dbReference type="SUPFAM" id="SSF55120">
    <property type="entry name" value="Pseudouridine synthase"/>
    <property type="match status" value="1"/>
</dbReference>
<dbReference type="Proteomes" id="UP000521032">
    <property type="component" value="Unassembled WGS sequence"/>
</dbReference>
<dbReference type="GO" id="GO:0003723">
    <property type="term" value="F:RNA binding"/>
    <property type="evidence" value="ECO:0007669"/>
    <property type="project" value="InterPro"/>
</dbReference>
<dbReference type="Pfam" id="PF01509">
    <property type="entry name" value="TruB_N"/>
    <property type="match status" value="1"/>
</dbReference>
<dbReference type="InterPro" id="IPR002501">
    <property type="entry name" value="PsdUridine_synth_N"/>
</dbReference>
<dbReference type="EMBL" id="CAJEWE010000010">
    <property type="protein sequence ID" value="CAD2076212.1"/>
    <property type="molecule type" value="Genomic_DNA"/>
</dbReference>
<comment type="similarity">
    <text evidence="2 5">Belongs to the pseudouridine synthase TruB family. Type 1 subfamily.</text>
</comment>
<evidence type="ECO:0000256" key="3">
    <source>
        <dbReference type="ARBA" id="ARBA00022694"/>
    </source>
</evidence>
<comment type="caution">
    <text evidence="8">The sequence shown here is derived from an EMBL/GenBank/DDBJ whole genome shotgun (WGS) entry which is preliminary data.</text>
</comment>
<feature type="domain" description="tRNA pseudouridylate synthase B C-terminal" evidence="7">
    <location>
        <begin position="178"/>
        <end position="217"/>
    </location>
</feature>
<sequence>MYNGVFAVDKPEGMTSHDVVTRVRRLLKMKKVGHTGTLDPAVTGVLPIVVGSATQLTEILQERDKGYRATVTLGFSTNTEDQTGKVVETSDIRAVDISKIDEVIESFLGDYDQQVPAYSSVRVNGKKLYDYARKGIEVERPVRTVEIKEITRVSDIVEDKDTICFDIDVICSKGTYIRTLAVDIGRKLGIHAHMSKLRRTLSCGIKLEETTPLDHLSKEDLIPILDVLDDIPRFEITEENDIFRIATGQKITDIDMIKIIGSDLSRVLFTVEEKPVGIYQKHPTKTGWYKPFKMFLTREDLME</sequence>
<evidence type="ECO:0000256" key="2">
    <source>
        <dbReference type="ARBA" id="ARBA00005642"/>
    </source>
</evidence>